<organism evidence="2 5">
    <name type="scientific">Araneus ventricosus</name>
    <name type="common">Orbweaver spider</name>
    <name type="synonym">Epeira ventricosa</name>
    <dbReference type="NCBI Taxonomy" id="182803"/>
    <lineage>
        <taxon>Eukaryota</taxon>
        <taxon>Metazoa</taxon>
        <taxon>Ecdysozoa</taxon>
        <taxon>Arthropoda</taxon>
        <taxon>Chelicerata</taxon>
        <taxon>Arachnida</taxon>
        <taxon>Araneae</taxon>
        <taxon>Araneomorphae</taxon>
        <taxon>Entelegynae</taxon>
        <taxon>Araneoidea</taxon>
        <taxon>Araneidae</taxon>
        <taxon>Araneus</taxon>
    </lineage>
</organism>
<protein>
    <submittedName>
        <fullName evidence="2">Uncharacterized protein</fullName>
    </submittedName>
</protein>
<name>A0A4Y2L340_ARAVE</name>
<dbReference type="AlphaFoldDB" id="A0A4Y2L340"/>
<evidence type="ECO:0000313" key="3">
    <source>
        <dbReference type="EMBL" id="GBN09030.1"/>
    </source>
</evidence>
<reference evidence="2 5" key="1">
    <citation type="journal article" date="2019" name="Sci. Rep.">
        <title>Orb-weaving spider Araneus ventricosus genome elucidates the spidroin gene catalogue.</title>
        <authorList>
            <person name="Kono N."/>
            <person name="Nakamura H."/>
            <person name="Ohtoshi R."/>
            <person name="Moran D.A.P."/>
            <person name="Shinohara A."/>
            <person name="Yoshida Y."/>
            <person name="Fujiwara M."/>
            <person name="Mori M."/>
            <person name="Tomita M."/>
            <person name="Arakawa K."/>
        </authorList>
    </citation>
    <scope>NUCLEOTIDE SEQUENCE [LARGE SCALE GENOMIC DNA]</scope>
</reference>
<evidence type="ECO:0000256" key="1">
    <source>
        <dbReference type="SAM" id="MobiDB-lite"/>
    </source>
</evidence>
<dbReference type="Proteomes" id="UP000499080">
    <property type="component" value="Unassembled WGS sequence"/>
</dbReference>
<evidence type="ECO:0000313" key="4">
    <source>
        <dbReference type="EMBL" id="GBN09053.1"/>
    </source>
</evidence>
<proteinExistence type="predicted"/>
<sequence>GRHSPLLWSGWYGGYLYDPDPRPPTRPLGLEPIRMDGEESNPAPGRPQNTSLFPWGGTLPWEFLLLENVFY</sequence>
<evidence type="ECO:0000313" key="5">
    <source>
        <dbReference type="Proteomes" id="UP000499080"/>
    </source>
</evidence>
<comment type="caution">
    <text evidence="2">The sequence shown here is derived from an EMBL/GenBank/DDBJ whole genome shotgun (WGS) entry which is preliminary data.</text>
</comment>
<gene>
    <name evidence="3" type="ORF">AVEN_120717_1</name>
    <name evidence="4" type="ORF">AVEN_148313_1</name>
    <name evidence="2" type="ORF">AVEN_62798_1</name>
</gene>
<feature type="non-terminal residue" evidence="2">
    <location>
        <position position="1"/>
    </location>
</feature>
<evidence type="ECO:0000313" key="2">
    <source>
        <dbReference type="EMBL" id="GBN08994.1"/>
    </source>
</evidence>
<keyword evidence="5" id="KW-1185">Reference proteome</keyword>
<dbReference type="EMBL" id="BGPR01197604">
    <property type="protein sequence ID" value="GBN09053.1"/>
    <property type="molecule type" value="Genomic_DNA"/>
</dbReference>
<feature type="region of interest" description="Disordered" evidence="1">
    <location>
        <begin position="23"/>
        <end position="51"/>
    </location>
</feature>
<dbReference type="EMBL" id="BGPR01197595">
    <property type="protein sequence ID" value="GBN09030.1"/>
    <property type="molecule type" value="Genomic_DNA"/>
</dbReference>
<accession>A0A4Y2L340</accession>
<dbReference type="EMBL" id="BGPR01197582">
    <property type="protein sequence ID" value="GBN08994.1"/>
    <property type="molecule type" value="Genomic_DNA"/>
</dbReference>